<evidence type="ECO:0000313" key="3">
    <source>
        <dbReference type="Proteomes" id="UP000250235"/>
    </source>
</evidence>
<organism evidence="2 3">
    <name type="scientific">Dorcoceras hygrometricum</name>
    <dbReference type="NCBI Taxonomy" id="472368"/>
    <lineage>
        <taxon>Eukaryota</taxon>
        <taxon>Viridiplantae</taxon>
        <taxon>Streptophyta</taxon>
        <taxon>Embryophyta</taxon>
        <taxon>Tracheophyta</taxon>
        <taxon>Spermatophyta</taxon>
        <taxon>Magnoliopsida</taxon>
        <taxon>eudicotyledons</taxon>
        <taxon>Gunneridae</taxon>
        <taxon>Pentapetalae</taxon>
        <taxon>asterids</taxon>
        <taxon>lamiids</taxon>
        <taxon>Lamiales</taxon>
        <taxon>Gesneriaceae</taxon>
        <taxon>Didymocarpoideae</taxon>
        <taxon>Trichosporeae</taxon>
        <taxon>Loxocarpinae</taxon>
        <taxon>Dorcoceras</taxon>
    </lineage>
</organism>
<feature type="region of interest" description="Disordered" evidence="1">
    <location>
        <begin position="62"/>
        <end position="90"/>
    </location>
</feature>
<dbReference type="EMBL" id="KQ990589">
    <property type="protein sequence ID" value="KZV52928.1"/>
    <property type="molecule type" value="Genomic_DNA"/>
</dbReference>
<sequence>MSFYGSSSSGSGSSSSGGTKDEHCGQCGGRHHTVQCHIAAPPQGRGGLSRCRSTFPVQQQRLGKPQFRPFQQPGPSRFGQSSHPQFSGPQFSQVNAMTREQAEGTPGGGIIQDQLCIDELGKAIGFWFQPWNSYGALEFGAESVQQLARVIAECWRSALVTSTVVVVFSSRSEISSR</sequence>
<accession>A0A2Z7D6N6</accession>
<evidence type="ECO:0000256" key="1">
    <source>
        <dbReference type="SAM" id="MobiDB-lite"/>
    </source>
</evidence>
<dbReference type="OrthoDB" id="1304922at2759"/>
<gene>
    <name evidence="2" type="ORF">F511_36538</name>
</gene>
<dbReference type="Proteomes" id="UP000250235">
    <property type="component" value="Unassembled WGS sequence"/>
</dbReference>
<keyword evidence="3" id="KW-1185">Reference proteome</keyword>
<name>A0A2Z7D6N6_9LAMI</name>
<evidence type="ECO:0000313" key="2">
    <source>
        <dbReference type="EMBL" id="KZV52928.1"/>
    </source>
</evidence>
<feature type="region of interest" description="Disordered" evidence="1">
    <location>
        <begin position="1"/>
        <end position="26"/>
    </location>
</feature>
<proteinExistence type="predicted"/>
<reference evidence="2 3" key="1">
    <citation type="journal article" date="2015" name="Proc. Natl. Acad. Sci. U.S.A.">
        <title>The resurrection genome of Boea hygrometrica: A blueprint for survival of dehydration.</title>
        <authorList>
            <person name="Xiao L."/>
            <person name="Yang G."/>
            <person name="Zhang L."/>
            <person name="Yang X."/>
            <person name="Zhao S."/>
            <person name="Ji Z."/>
            <person name="Zhou Q."/>
            <person name="Hu M."/>
            <person name="Wang Y."/>
            <person name="Chen M."/>
            <person name="Xu Y."/>
            <person name="Jin H."/>
            <person name="Xiao X."/>
            <person name="Hu G."/>
            <person name="Bao F."/>
            <person name="Hu Y."/>
            <person name="Wan P."/>
            <person name="Li L."/>
            <person name="Deng X."/>
            <person name="Kuang T."/>
            <person name="Xiang C."/>
            <person name="Zhu J.K."/>
            <person name="Oliver M.J."/>
            <person name="He Y."/>
        </authorList>
    </citation>
    <scope>NUCLEOTIDE SEQUENCE [LARGE SCALE GENOMIC DNA]</scope>
    <source>
        <strain evidence="3">cv. XS01</strain>
    </source>
</reference>
<protein>
    <submittedName>
        <fullName evidence="2">Uncharacterized protein</fullName>
    </submittedName>
</protein>
<feature type="compositionally biased region" description="Polar residues" evidence="1">
    <location>
        <begin position="78"/>
        <end position="90"/>
    </location>
</feature>
<dbReference type="AlphaFoldDB" id="A0A2Z7D6N6"/>
<feature type="compositionally biased region" description="Low complexity" evidence="1">
    <location>
        <begin position="1"/>
        <end position="18"/>
    </location>
</feature>